<dbReference type="Gene3D" id="3.30.530.20">
    <property type="match status" value="1"/>
</dbReference>
<comment type="caution">
    <text evidence="2">The sequence shown here is derived from an EMBL/GenBank/DDBJ whole genome shotgun (WGS) entry which is preliminary data.</text>
</comment>
<dbReference type="Proteomes" id="UP000654123">
    <property type="component" value="Unassembled WGS sequence"/>
</dbReference>
<dbReference type="RefSeq" id="WP_189536127.1">
    <property type="nucleotide sequence ID" value="NZ_BMSV01000008.1"/>
</dbReference>
<dbReference type="EMBL" id="BMSV01000008">
    <property type="protein sequence ID" value="GGQ18611.1"/>
    <property type="molecule type" value="Genomic_DNA"/>
</dbReference>
<dbReference type="AlphaFoldDB" id="A0A918B5Y8"/>
<evidence type="ECO:0000313" key="3">
    <source>
        <dbReference type="Proteomes" id="UP000654123"/>
    </source>
</evidence>
<feature type="compositionally biased region" description="Basic and acidic residues" evidence="1">
    <location>
        <begin position="78"/>
        <end position="90"/>
    </location>
</feature>
<feature type="region of interest" description="Disordered" evidence="1">
    <location>
        <begin position="128"/>
        <end position="157"/>
    </location>
</feature>
<keyword evidence="3" id="KW-1185">Reference proteome</keyword>
<protein>
    <submittedName>
        <fullName evidence="2">Uncharacterized protein</fullName>
    </submittedName>
</protein>
<dbReference type="InterPro" id="IPR023393">
    <property type="entry name" value="START-like_dom_sf"/>
</dbReference>
<organism evidence="2 3">
    <name type="scientific">Streptomyces roseolilacinus</name>
    <dbReference type="NCBI Taxonomy" id="66904"/>
    <lineage>
        <taxon>Bacteria</taxon>
        <taxon>Bacillati</taxon>
        <taxon>Actinomycetota</taxon>
        <taxon>Actinomycetes</taxon>
        <taxon>Kitasatosporales</taxon>
        <taxon>Streptomycetaceae</taxon>
        <taxon>Streptomyces</taxon>
    </lineage>
</organism>
<feature type="region of interest" description="Disordered" evidence="1">
    <location>
        <begin position="71"/>
        <end position="106"/>
    </location>
</feature>
<reference evidence="2" key="1">
    <citation type="journal article" date="2014" name="Int. J. Syst. Evol. Microbiol.">
        <title>Complete genome sequence of Corynebacterium casei LMG S-19264T (=DSM 44701T), isolated from a smear-ripened cheese.</title>
        <authorList>
            <consortium name="US DOE Joint Genome Institute (JGI-PGF)"/>
            <person name="Walter F."/>
            <person name="Albersmeier A."/>
            <person name="Kalinowski J."/>
            <person name="Ruckert C."/>
        </authorList>
    </citation>
    <scope>NUCLEOTIDE SEQUENCE</scope>
    <source>
        <strain evidence="2">JCM 4335</strain>
    </source>
</reference>
<reference evidence="2" key="2">
    <citation type="submission" date="2020-09" db="EMBL/GenBank/DDBJ databases">
        <authorList>
            <person name="Sun Q."/>
            <person name="Ohkuma M."/>
        </authorList>
    </citation>
    <scope>NUCLEOTIDE SEQUENCE</scope>
    <source>
        <strain evidence="2">JCM 4335</strain>
    </source>
</reference>
<name>A0A918B5Y8_9ACTN</name>
<evidence type="ECO:0000256" key="1">
    <source>
        <dbReference type="SAM" id="MobiDB-lite"/>
    </source>
</evidence>
<gene>
    <name evidence="2" type="ORF">GCM10010249_41530</name>
</gene>
<evidence type="ECO:0000313" key="2">
    <source>
        <dbReference type="EMBL" id="GGQ18611.1"/>
    </source>
</evidence>
<proteinExistence type="predicted"/>
<sequence>MKHVKSALVVAAAVGTGAVAARRTRSRAAAGDESADRWLTVTINRAPTDVMPDGTLPQPLDRMADRLEARVRPAPGDRGAELAVRLRETPSDAETSLPGRLAGEDPRQEVRTALREAKAILEAGEVMLPDTPPTTKETPVGKAIGMVARRSGGEGVL</sequence>
<accession>A0A918B5Y8</accession>